<protein>
    <recommendedName>
        <fullName evidence="5 6">Formimidoylglutamase</fullName>
        <ecNumber evidence="5 6">3.5.3.8</ecNumber>
    </recommendedName>
    <alternativeName>
        <fullName evidence="5">Formiminoglutamase</fullName>
    </alternativeName>
    <alternativeName>
        <fullName evidence="5">Formiminoglutamate hydrolase</fullName>
    </alternativeName>
</protein>
<dbReference type="GO" id="GO:0030145">
    <property type="term" value="F:manganese ion binding"/>
    <property type="evidence" value="ECO:0007669"/>
    <property type="project" value="UniProtKB-UniRule"/>
</dbReference>
<feature type="binding site" evidence="7">
    <location>
        <position position="155"/>
    </location>
    <ligand>
        <name>Mn(2+)</name>
        <dbReference type="ChEBI" id="CHEBI:29035"/>
        <label>1</label>
    </ligand>
</feature>
<dbReference type="PANTHER" id="PTHR11358:SF35">
    <property type="entry name" value="FORMIMIDOYLGLUTAMASE"/>
    <property type="match status" value="1"/>
</dbReference>
<evidence type="ECO:0000256" key="3">
    <source>
        <dbReference type="ARBA" id="ARBA00022808"/>
    </source>
</evidence>
<proteinExistence type="inferred from homology"/>
<feature type="binding site" evidence="5 7">
    <location>
        <position position="157"/>
    </location>
    <ligand>
        <name>Mn(2+)</name>
        <dbReference type="ChEBI" id="CHEBI:29035"/>
        <label>1</label>
    </ligand>
</feature>
<evidence type="ECO:0000256" key="1">
    <source>
        <dbReference type="ARBA" id="ARBA00022723"/>
    </source>
</evidence>
<dbReference type="KEGG" id="snl:BJD96_03180"/>
<accession>A0A291JI39</accession>
<dbReference type="EMBL" id="PZHR01000064">
    <property type="protein sequence ID" value="PTK58148.1"/>
    <property type="molecule type" value="Genomic_DNA"/>
</dbReference>
<dbReference type="PIRSF" id="PIRSF036979">
    <property type="entry name" value="Arginase"/>
    <property type="match status" value="1"/>
</dbReference>
<reference evidence="10" key="2">
    <citation type="submission" date="2018-03" db="EMBL/GenBank/DDBJ databases">
        <authorList>
            <person name="Keele B.F."/>
        </authorList>
    </citation>
    <scope>NUCLEOTIDE SEQUENCE</scope>
    <source>
        <strain evidence="10">SNUC 4337</strain>
    </source>
</reference>
<comment type="cofactor">
    <cofactor evidence="5 7">
        <name>Mn(2+)</name>
        <dbReference type="ChEBI" id="CHEBI:29035"/>
    </cofactor>
    <text evidence="5 7">Binds 2 manganese ions per subunit.</text>
</comment>
<feature type="binding site" evidence="5">
    <location>
        <position position="240"/>
    </location>
    <ligand>
        <name>Mn(2+)</name>
        <dbReference type="ChEBI" id="CHEBI:29035"/>
        <label>2</label>
    </ligand>
</feature>
<dbReference type="GO" id="GO:0008783">
    <property type="term" value="F:agmatinase activity"/>
    <property type="evidence" value="ECO:0007669"/>
    <property type="project" value="TreeGrafter"/>
</dbReference>
<dbReference type="EC" id="3.5.3.8" evidence="5 6"/>
<feature type="binding site" evidence="5 7">
    <location>
        <position position="128"/>
    </location>
    <ligand>
        <name>Mn(2+)</name>
        <dbReference type="ChEBI" id="CHEBI:29035"/>
        <label>1</label>
    </ligand>
</feature>
<keyword evidence="1 5" id="KW-0479">Metal-binding</keyword>
<dbReference type="GeneID" id="66776083"/>
<dbReference type="InterPro" id="IPR023696">
    <property type="entry name" value="Ureohydrolase_dom_sf"/>
</dbReference>
<dbReference type="OrthoDB" id="9788689at2"/>
<dbReference type="GO" id="GO:0019557">
    <property type="term" value="P:L-histidine catabolic process to glutamate and formate"/>
    <property type="evidence" value="ECO:0007669"/>
    <property type="project" value="UniProtKB-UniPathway"/>
</dbReference>
<dbReference type="CDD" id="cd09988">
    <property type="entry name" value="Formimidoylglutamase"/>
    <property type="match status" value="1"/>
</dbReference>
<dbReference type="GO" id="GO:0019556">
    <property type="term" value="P:L-histidine catabolic process to glutamate and formamide"/>
    <property type="evidence" value="ECO:0007669"/>
    <property type="project" value="UniProtKB-UniRule"/>
</dbReference>
<dbReference type="NCBIfam" id="TIGR01227">
    <property type="entry name" value="hutG"/>
    <property type="match status" value="1"/>
</dbReference>
<name>A0A291JI39_9STAP</name>
<comment type="function">
    <text evidence="5">Catalyzes the conversion of N-formimidoyl-L-glutamate to L-glutamate and formamide.</text>
</comment>
<evidence type="ECO:0000313" key="14">
    <source>
        <dbReference type="Proteomes" id="UP000664081"/>
    </source>
</evidence>
<feature type="binding site" evidence="5 7">
    <location>
        <position position="240"/>
    </location>
    <ligand>
        <name>Mn(2+)</name>
        <dbReference type="ChEBI" id="CHEBI:29035"/>
        <label>1</label>
    </ligand>
</feature>
<reference evidence="9 14" key="4">
    <citation type="submission" date="2021-03" db="EMBL/GenBank/DDBJ databases">
        <title>Staphylococci and Mammaliicocci in bats.</title>
        <authorList>
            <person name="Fountain K."/>
        </authorList>
    </citation>
    <scope>NUCLEOTIDE SEQUENCE [LARGE SCALE GENOMIC DNA]</scope>
    <source>
        <strain evidence="9 14">18_1_E_SW</strain>
    </source>
</reference>
<evidence type="ECO:0000256" key="4">
    <source>
        <dbReference type="ARBA" id="ARBA00023211"/>
    </source>
</evidence>
<comment type="catalytic activity">
    <reaction evidence="5">
        <text>N-formimidoyl-L-glutamate + H2O = formamide + L-glutamate</text>
        <dbReference type="Rhea" id="RHEA:22492"/>
        <dbReference type="ChEBI" id="CHEBI:15377"/>
        <dbReference type="ChEBI" id="CHEBI:16397"/>
        <dbReference type="ChEBI" id="CHEBI:29985"/>
        <dbReference type="ChEBI" id="CHEBI:58928"/>
        <dbReference type="EC" id="3.5.3.8"/>
    </reaction>
</comment>
<evidence type="ECO:0000256" key="7">
    <source>
        <dbReference type="PIRSR" id="PIRSR036979-1"/>
    </source>
</evidence>
<evidence type="ECO:0000256" key="2">
    <source>
        <dbReference type="ARBA" id="ARBA00022801"/>
    </source>
</evidence>
<dbReference type="InterPro" id="IPR006035">
    <property type="entry name" value="Ureohydrolase"/>
</dbReference>
<dbReference type="Proteomes" id="UP000240400">
    <property type="component" value="Unassembled WGS sequence"/>
</dbReference>
<keyword evidence="2 5" id="KW-0378">Hydrolase</keyword>
<keyword evidence="4 5" id="KW-0464">Manganese</keyword>
<dbReference type="Proteomes" id="UP000254412">
    <property type="component" value="Unassembled WGS sequence"/>
</dbReference>
<evidence type="ECO:0000313" key="11">
    <source>
        <dbReference type="EMBL" id="SUM54392.1"/>
    </source>
</evidence>
<organism evidence="11 13">
    <name type="scientific">Staphylococcus nepalensis</name>
    <dbReference type="NCBI Taxonomy" id="214473"/>
    <lineage>
        <taxon>Bacteria</taxon>
        <taxon>Bacillati</taxon>
        <taxon>Bacillota</taxon>
        <taxon>Bacilli</taxon>
        <taxon>Bacillales</taxon>
        <taxon>Staphylococcaceae</taxon>
        <taxon>Staphylococcus</taxon>
    </lineage>
</organism>
<keyword evidence="14" id="KW-1185">Reference proteome</keyword>
<feature type="binding site" evidence="5">
    <location>
        <position position="155"/>
    </location>
    <ligand>
        <name>Mn(2+)</name>
        <dbReference type="ChEBI" id="CHEBI:29035"/>
        <label>2</label>
    </ligand>
</feature>
<keyword evidence="3 5" id="KW-0369">Histidine metabolism</keyword>
<dbReference type="Gene3D" id="3.40.800.10">
    <property type="entry name" value="Ureohydrolase domain"/>
    <property type="match status" value="1"/>
</dbReference>
<dbReference type="AlphaFoldDB" id="A0A291JI39"/>
<dbReference type="PROSITE" id="PS51409">
    <property type="entry name" value="ARGINASE_2"/>
    <property type="match status" value="1"/>
</dbReference>
<dbReference type="Proteomes" id="UP000664081">
    <property type="component" value="Unassembled WGS sequence"/>
</dbReference>
<dbReference type="InterPro" id="IPR005923">
    <property type="entry name" value="HutG"/>
</dbReference>
<feature type="binding site" evidence="5">
    <location>
        <position position="153"/>
    </location>
    <ligand>
        <name>Mn(2+)</name>
        <dbReference type="ChEBI" id="CHEBI:29035"/>
        <label>2</label>
    </ligand>
</feature>
<dbReference type="RefSeq" id="WP_096808592.1">
    <property type="nucleotide sequence ID" value="NZ_BMCF01000001.1"/>
</dbReference>
<dbReference type="SUPFAM" id="SSF52768">
    <property type="entry name" value="Arginase/deacetylase"/>
    <property type="match status" value="1"/>
</dbReference>
<gene>
    <name evidence="5 11" type="primary">hutG</name>
    <name evidence="10" type="ORF">BUZ61_10490</name>
    <name evidence="9" type="ORF">J3T88_07470</name>
    <name evidence="11" type="ORF">NCTC13834_00677</name>
</gene>
<feature type="binding site" evidence="7">
    <location>
        <position position="242"/>
    </location>
    <ligand>
        <name>Mn(2+)</name>
        <dbReference type="ChEBI" id="CHEBI:29035"/>
        <label>1</label>
    </ligand>
</feature>
<feature type="binding site" evidence="5">
    <location>
        <position position="242"/>
    </location>
    <ligand>
        <name>Mn(2+)</name>
        <dbReference type="ChEBI" id="CHEBI:29035"/>
        <label>2</label>
    </ligand>
</feature>
<evidence type="ECO:0000313" key="10">
    <source>
        <dbReference type="EMBL" id="PTK58148.1"/>
    </source>
</evidence>
<dbReference type="Pfam" id="PF00491">
    <property type="entry name" value="Arginase"/>
    <property type="match status" value="1"/>
</dbReference>
<dbReference type="GO" id="GO:0033389">
    <property type="term" value="P:putrescine biosynthetic process from arginine, via agmatine"/>
    <property type="evidence" value="ECO:0007669"/>
    <property type="project" value="TreeGrafter"/>
</dbReference>
<evidence type="ECO:0000313" key="9">
    <source>
        <dbReference type="EMBL" id="MBO1227167.1"/>
    </source>
</evidence>
<sequence length="309" mass="34811">MYKLAQPELWTGRVDSETDESQFRYFQTVNFRNINDHFNESRQGIGLLGYAVDKGVELNKGRLGAKEGPDAIKKILANLPDLRKSNVYDYGNVEHDHDTLEETQKEFAQYVATSIQRHKQTFLLGGGHDIAYAQYLGVREAHSEASLGVINIDAHFDTRLEPQSTSGTSFRQILEQDQKADYLVLGIQQSGNTQGLFDYAEEKDIGFVYADELLHQISPPIKDKVERFIHDHDVIMFTICMDVIDSAFAPGVSANGVLGLFPHIVLELAKRIIPNEKVSTISIAETNPKYDVDNRTAKLSANFLHHFIL</sequence>
<dbReference type="EMBL" id="UHDS01000001">
    <property type="protein sequence ID" value="SUM54392.1"/>
    <property type="molecule type" value="Genomic_DNA"/>
</dbReference>
<evidence type="ECO:0000313" key="13">
    <source>
        <dbReference type="Proteomes" id="UP000254412"/>
    </source>
</evidence>
<evidence type="ECO:0000256" key="8">
    <source>
        <dbReference type="PROSITE-ProRule" id="PRU00742"/>
    </source>
</evidence>
<dbReference type="HAMAP" id="MF_00737">
    <property type="entry name" value="Formimidoylglutam"/>
    <property type="match status" value="1"/>
</dbReference>
<dbReference type="PANTHER" id="PTHR11358">
    <property type="entry name" value="ARGINASE/AGMATINASE"/>
    <property type="match status" value="1"/>
</dbReference>
<dbReference type="GO" id="GO:0050415">
    <property type="term" value="F:formimidoylglutamase activity"/>
    <property type="evidence" value="ECO:0007669"/>
    <property type="project" value="UniProtKB-UniRule"/>
</dbReference>
<evidence type="ECO:0000256" key="5">
    <source>
        <dbReference type="HAMAP-Rule" id="MF_00737"/>
    </source>
</evidence>
<evidence type="ECO:0000313" key="12">
    <source>
        <dbReference type="Proteomes" id="UP000240400"/>
    </source>
</evidence>
<evidence type="ECO:0000256" key="6">
    <source>
        <dbReference type="NCBIfam" id="TIGR01227"/>
    </source>
</evidence>
<feature type="binding site" evidence="5 7">
    <location>
        <position position="153"/>
    </location>
    <ligand>
        <name>Mn(2+)</name>
        <dbReference type="ChEBI" id="CHEBI:29035"/>
        <label>1</label>
    </ligand>
</feature>
<comment type="pathway">
    <text evidence="5">Amino-acid degradation; L-histidine degradation into L-glutamate; L-glutamate from N-formimidoyl-L-glutamate (hydrolase route): step 1/1.</text>
</comment>
<dbReference type="EMBL" id="JAFNLT010000005">
    <property type="protein sequence ID" value="MBO1227167.1"/>
    <property type="molecule type" value="Genomic_DNA"/>
</dbReference>
<reference evidence="10 12" key="1">
    <citation type="journal article" date="2016" name="Front. Microbiol.">
        <title>Comprehensive Phylogenetic Analysis of Bovine Non-aureus Staphylococci Species Based on Whole-Genome Sequencing.</title>
        <authorList>
            <person name="Naushad S."/>
            <person name="Barkema H.W."/>
            <person name="Luby C."/>
            <person name="Condas L.A."/>
            <person name="Nobrega D.B."/>
            <person name="Carson D.A."/>
            <person name="De Buck J."/>
        </authorList>
    </citation>
    <scope>NUCLEOTIDE SEQUENCE [LARGE SCALE GENOMIC DNA]</scope>
    <source>
        <strain evidence="10 12">SNUC 4337</strain>
    </source>
</reference>
<dbReference type="UniPathway" id="UPA00379">
    <property type="reaction ID" value="UER00552"/>
</dbReference>
<reference evidence="11 13" key="3">
    <citation type="submission" date="2018-06" db="EMBL/GenBank/DDBJ databases">
        <authorList>
            <consortium name="Pathogen Informatics"/>
            <person name="Doyle S."/>
        </authorList>
    </citation>
    <scope>NUCLEOTIDE SEQUENCE [LARGE SCALE GENOMIC DNA]</scope>
    <source>
        <strain evidence="11 13">NCTC13834</strain>
    </source>
</reference>
<comment type="similarity">
    <text evidence="5 8">Belongs to the arginase family.</text>
</comment>